<name>A0A565CVU0_9BRAS</name>
<dbReference type="AlphaFoldDB" id="A0A565CVU0"/>
<keyword evidence="2" id="KW-1185">Reference proteome</keyword>
<gene>
    <name evidence="1" type="ORF">ANE_LOCUS28259</name>
</gene>
<reference evidence="1" key="1">
    <citation type="submission" date="2019-07" db="EMBL/GenBank/DDBJ databases">
        <authorList>
            <person name="Dittberner H."/>
        </authorList>
    </citation>
    <scope>NUCLEOTIDE SEQUENCE [LARGE SCALE GENOMIC DNA]</scope>
</reference>
<organism evidence="1 2">
    <name type="scientific">Arabis nemorensis</name>
    <dbReference type="NCBI Taxonomy" id="586526"/>
    <lineage>
        <taxon>Eukaryota</taxon>
        <taxon>Viridiplantae</taxon>
        <taxon>Streptophyta</taxon>
        <taxon>Embryophyta</taxon>
        <taxon>Tracheophyta</taxon>
        <taxon>Spermatophyta</taxon>
        <taxon>Magnoliopsida</taxon>
        <taxon>eudicotyledons</taxon>
        <taxon>Gunneridae</taxon>
        <taxon>Pentapetalae</taxon>
        <taxon>rosids</taxon>
        <taxon>malvids</taxon>
        <taxon>Brassicales</taxon>
        <taxon>Brassicaceae</taxon>
        <taxon>Arabideae</taxon>
        <taxon>Arabis</taxon>
    </lineage>
</organism>
<evidence type="ECO:0000313" key="2">
    <source>
        <dbReference type="Proteomes" id="UP000489600"/>
    </source>
</evidence>
<sequence length="174" mass="19995">MNFSIFSRKKPSGFIDLYTELTKTLTETYLPLLRQSRSSDVLSTNIDRVLSHLNKYYETIPTRLSTSSLETPFLLLGDIYPYIFTNLLRTFIDQDTQDSGHVSIAITQEADLSTEFLSAWTEPSDQLLTRINGVECRTRMIVPNLLERLRIVQRGYVARILKKPITAKTVKDET</sequence>
<comment type="caution">
    <text evidence="1">The sequence shown here is derived from an EMBL/GenBank/DDBJ whole genome shotgun (WGS) entry which is preliminary data.</text>
</comment>
<dbReference type="Proteomes" id="UP000489600">
    <property type="component" value="Unassembled WGS sequence"/>
</dbReference>
<protein>
    <submittedName>
        <fullName evidence="1">Uncharacterized protein</fullName>
    </submittedName>
</protein>
<proteinExistence type="predicted"/>
<evidence type="ECO:0000313" key="1">
    <source>
        <dbReference type="EMBL" id="VVB17815.1"/>
    </source>
</evidence>
<dbReference type="OrthoDB" id="683795at2759"/>
<dbReference type="EMBL" id="CABITT030000008">
    <property type="protein sequence ID" value="VVB17815.1"/>
    <property type="molecule type" value="Genomic_DNA"/>
</dbReference>
<accession>A0A565CVU0</accession>